<dbReference type="GO" id="GO:0016279">
    <property type="term" value="F:protein-lysine N-methyltransferase activity"/>
    <property type="evidence" value="ECO:0007669"/>
    <property type="project" value="TreeGrafter"/>
</dbReference>
<dbReference type="PANTHER" id="PTHR13271">
    <property type="entry name" value="UNCHARACTERIZED PUTATIVE METHYLTRANSFERASE"/>
    <property type="match status" value="1"/>
</dbReference>
<sequence length="467" mass="49269">MGKKSRSKATHARKPPPPPVDPLDAVHAAATTPAWLVATRDDAVAVKLLETLERAVAKLPRTSPPIPGPTDESRAALYAWAKDNGCACEHIKLESFEDGQTRVVAASNIKENDVVISVPAALHLRATDNDPMGVAAFARTHNLDATLALALRLCAEAVADDSFWIHYVRCLPSTYDVPTFWAWEDVARLRGSASFRRACMSRCAAARSFVLVSRSLGEEASSALSLDYERWRWALGAVQTRQNSLGGALALVPLWDMCNHGEDAGASRLAEDGSLVLMTTGVAGGEEVRMDYGDRSAANFLLHSGFVPPPSLREGADTATVDVALPATPLAALLARFLDSRKVPRAPAPPNAPPRWRGALLRMVATAGGAAHAVPDAALNSIALAAGADNKADATYLLRCAPDAALSPASAAHADRATRALAAATAAQAEGYPVLPEATTAHGRLADALVAREKEMLRRGVCKGKTA</sequence>
<evidence type="ECO:0000256" key="3">
    <source>
        <dbReference type="ARBA" id="ARBA00022691"/>
    </source>
</evidence>
<protein>
    <recommendedName>
        <fullName evidence="7">SET domain-containing protein</fullName>
    </recommendedName>
</protein>
<gene>
    <name evidence="5" type="ORF">PECAL_1P29280</name>
</gene>
<evidence type="ECO:0008006" key="7">
    <source>
        <dbReference type="Google" id="ProtNLM"/>
    </source>
</evidence>
<proteinExistence type="predicted"/>
<dbReference type="AlphaFoldDB" id="A0A8J2SF74"/>
<dbReference type="OrthoDB" id="441812at2759"/>
<dbReference type="SUPFAM" id="SSF82199">
    <property type="entry name" value="SET domain"/>
    <property type="match status" value="1"/>
</dbReference>
<dbReference type="InterPro" id="IPR050600">
    <property type="entry name" value="SETD3_SETD6_MTase"/>
</dbReference>
<accession>A0A8J2SF74</accession>
<dbReference type="InterPro" id="IPR046341">
    <property type="entry name" value="SET_dom_sf"/>
</dbReference>
<comment type="caution">
    <text evidence="5">The sequence shown here is derived from an EMBL/GenBank/DDBJ whole genome shotgun (WGS) entry which is preliminary data.</text>
</comment>
<keyword evidence="3" id="KW-0949">S-adenosyl-L-methionine</keyword>
<feature type="region of interest" description="Disordered" evidence="4">
    <location>
        <begin position="1"/>
        <end position="25"/>
    </location>
</feature>
<dbReference type="PANTHER" id="PTHR13271:SF47">
    <property type="entry name" value="ACTIN-HISTIDINE N-METHYLTRANSFERASE"/>
    <property type="match status" value="1"/>
</dbReference>
<dbReference type="GO" id="GO:0032259">
    <property type="term" value="P:methylation"/>
    <property type="evidence" value="ECO:0007669"/>
    <property type="project" value="UniProtKB-KW"/>
</dbReference>
<evidence type="ECO:0000313" key="6">
    <source>
        <dbReference type="Proteomes" id="UP000789595"/>
    </source>
</evidence>
<keyword evidence="2" id="KW-0808">Transferase</keyword>
<reference evidence="5" key="1">
    <citation type="submission" date="2021-11" db="EMBL/GenBank/DDBJ databases">
        <authorList>
            <consortium name="Genoscope - CEA"/>
            <person name="William W."/>
        </authorList>
    </citation>
    <scope>NUCLEOTIDE SEQUENCE</scope>
</reference>
<keyword evidence="6" id="KW-1185">Reference proteome</keyword>
<dbReference type="Gene3D" id="3.90.1410.10">
    <property type="entry name" value="set domain protein methyltransferase, domain 1"/>
    <property type="match status" value="1"/>
</dbReference>
<evidence type="ECO:0000256" key="4">
    <source>
        <dbReference type="SAM" id="MobiDB-lite"/>
    </source>
</evidence>
<evidence type="ECO:0000313" key="5">
    <source>
        <dbReference type="EMBL" id="CAH0366436.1"/>
    </source>
</evidence>
<keyword evidence="1" id="KW-0489">Methyltransferase</keyword>
<dbReference type="Proteomes" id="UP000789595">
    <property type="component" value="Unassembled WGS sequence"/>
</dbReference>
<organism evidence="5 6">
    <name type="scientific">Pelagomonas calceolata</name>
    <dbReference type="NCBI Taxonomy" id="35677"/>
    <lineage>
        <taxon>Eukaryota</taxon>
        <taxon>Sar</taxon>
        <taxon>Stramenopiles</taxon>
        <taxon>Ochrophyta</taxon>
        <taxon>Pelagophyceae</taxon>
        <taxon>Pelagomonadales</taxon>
        <taxon>Pelagomonadaceae</taxon>
        <taxon>Pelagomonas</taxon>
    </lineage>
</organism>
<evidence type="ECO:0000256" key="1">
    <source>
        <dbReference type="ARBA" id="ARBA00022603"/>
    </source>
</evidence>
<feature type="compositionally biased region" description="Basic residues" evidence="4">
    <location>
        <begin position="1"/>
        <end position="14"/>
    </location>
</feature>
<dbReference type="EMBL" id="CAKKNE010000001">
    <property type="protein sequence ID" value="CAH0366436.1"/>
    <property type="molecule type" value="Genomic_DNA"/>
</dbReference>
<name>A0A8J2SF74_9STRA</name>
<evidence type="ECO:0000256" key="2">
    <source>
        <dbReference type="ARBA" id="ARBA00022679"/>
    </source>
</evidence>